<gene>
    <name evidence="2" type="ORF">DI556_02455</name>
</gene>
<evidence type="ECO:0000313" key="2">
    <source>
        <dbReference type="EMBL" id="PZQ52530.1"/>
    </source>
</evidence>
<protein>
    <submittedName>
        <fullName evidence="2">Peptide-binding protein</fullName>
    </submittedName>
</protein>
<evidence type="ECO:0000313" key="3">
    <source>
        <dbReference type="Proteomes" id="UP000249185"/>
    </source>
</evidence>
<feature type="domain" description="SH3b" evidence="1">
    <location>
        <begin position="46"/>
        <end position="97"/>
    </location>
</feature>
<evidence type="ECO:0000259" key="1">
    <source>
        <dbReference type="Pfam" id="PF08239"/>
    </source>
</evidence>
<dbReference type="EMBL" id="QFPW01000001">
    <property type="protein sequence ID" value="PZQ52530.1"/>
    <property type="molecule type" value="Genomic_DNA"/>
</dbReference>
<comment type="caution">
    <text evidence="2">The sequence shown here is derived from an EMBL/GenBank/DDBJ whole genome shotgun (WGS) entry which is preliminary data.</text>
</comment>
<dbReference type="InterPro" id="IPR003646">
    <property type="entry name" value="SH3-like_bac-type"/>
</dbReference>
<name>A0A2W5QLW1_RHOSU</name>
<organism evidence="2 3">
    <name type="scientific">Rhodovulum sulfidophilum</name>
    <name type="common">Rhodobacter sulfidophilus</name>
    <dbReference type="NCBI Taxonomy" id="35806"/>
    <lineage>
        <taxon>Bacteria</taxon>
        <taxon>Pseudomonadati</taxon>
        <taxon>Pseudomonadota</taxon>
        <taxon>Alphaproteobacteria</taxon>
        <taxon>Rhodobacterales</taxon>
        <taxon>Paracoccaceae</taxon>
        <taxon>Rhodovulum</taxon>
    </lineage>
</organism>
<dbReference type="Pfam" id="PF08239">
    <property type="entry name" value="SH3_3"/>
    <property type="match status" value="1"/>
</dbReference>
<reference evidence="2 3" key="1">
    <citation type="submission" date="2017-08" db="EMBL/GenBank/DDBJ databases">
        <title>Infants hospitalized years apart are colonized by the same room-sourced microbial strains.</title>
        <authorList>
            <person name="Brooks B."/>
            <person name="Olm M.R."/>
            <person name="Firek B.A."/>
            <person name="Baker R."/>
            <person name="Thomas B.C."/>
            <person name="Morowitz M.J."/>
            <person name="Banfield J.F."/>
        </authorList>
    </citation>
    <scope>NUCLEOTIDE SEQUENCE [LARGE SCALE GENOMIC DNA]</scope>
    <source>
        <strain evidence="2">S2_005_002_R2_34</strain>
    </source>
</reference>
<dbReference type="AlphaFoldDB" id="A0A2W5QLW1"/>
<dbReference type="Gene3D" id="2.30.30.40">
    <property type="entry name" value="SH3 Domains"/>
    <property type="match status" value="1"/>
</dbReference>
<proteinExistence type="predicted"/>
<sequence>MTPRTRRDGTMRQLMLTIGLVAAGLPALAETPPPGLYRVAGVETKLNVRAEPSREAALVGALAPGDADIEVVGVDPSGGWGRINIGEGTGWVSLDFLESQGDLWAADALPGRLRCFGTEPFWGVARDGDTLVRSGVDATDRALTIDTVTGAEGSGSRVVVARDKDGAITLGIAPEQCSDGMSDRAFGLGARLSEGDAPALIGCCSVAP</sequence>
<dbReference type="Proteomes" id="UP000249185">
    <property type="component" value="Unassembled WGS sequence"/>
</dbReference>
<accession>A0A2W5QLW1</accession>